<organism evidence="8 9">
    <name type="scientific">Saccoglossus kowalevskii</name>
    <name type="common">Acorn worm</name>
    <dbReference type="NCBI Taxonomy" id="10224"/>
    <lineage>
        <taxon>Eukaryota</taxon>
        <taxon>Metazoa</taxon>
        <taxon>Hemichordata</taxon>
        <taxon>Enteropneusta</taxon>
        <taxon>Harrimaniidae</taxon>
        <taxon>Saccoglossus</taxon>
    </lineage>
</organism>
<evidence type="ECO:0000256" key="6">
    <source>
        <dbReference type="SAM" id="Phobius"/>
    </source>
</evidence>
<feature type="transmembrane region" description="Helical" evidence="6">
    <location>
        <begin position="94"/>
        <end position="113"/>
    </location>
</feature>
<reference evidence="9" key="1">
    <citation type="submission" date="2025-08" db="UniProtKB">
        <authorList>
            <consortium name="RefSeq"/>
        </authorList>
    </citation>
    <scope>IDENTIFICATION</scope>
    <source>
        <tissue evidence="9">Testes</tissue>
    </source>
</reference>
<dbReference type="InterPro" id="IPR011701">
    <property type="entry name" value="MFS"/>
</dbReference>
<evidence type="ECO:0000256" key="2">
    <source>
        <dbReference type="ARBA" id="ARBA00022448"/>
    </source>
</evidence>
<comment type="subcellular location">
    <subcellularLocation>
        <location evidence="1">Membrane</location>
        <topology evidence="1">Multi-pass membrane protein</topology>
    </subcellularLocation>
</comment>
<keyword evidence="3 6" id="KW-0812">Transmembrane</keyword>
<dbReference type="InterPro" id="IPR050930">
    <property type="entry name" value="MFS_Vesicular_Transporter"/>
</dbReference>
<feature type="transmembrane region" description="Helical" evidence="6">
    <location>
        <begin position="59"/>
        <end position="82"/>
    </location>
</feature>
<sequence>MASLKELQDNSCGDELLEDYAEDYGEGDAFLSKASEVSDFDSPDKQQKSVFHFTKTQKWTLLGLSVATMVDLLANSILAPFFPREANKMGMSDAIIGLIFGCFSLTMFIMSPIFGKFISQIGCKVMFLAGSFLCGVCAIIYGFLNNLDSRPVFVASCFIVRSVEAVGAAASTTASGAIVAKVFPNNTTLTLGILEAFGALGLMLGPPLGGYLYQAGGFFLPFTVLGGMAVLVTFFNFCILPNVKDEGAPKSGSIIQLLKIPSVIVTSISVITGSMALGVLDPLLTKHLTPFRLNSANVGSVFMAMAGPYAVSEQHLLLAGSQINGELWIVILSLVIIGMGVACSLVPTFTDIVESARWYGMEQHMGTYGVVSGVYRALESIGGFIGPTAGGALEQAYGFSWAACIMALIYLMVSFILIVFCIWEYQCGRGRRKSDKRPSVILLVNSAESKTENGDL</sequence>
<dbReference type="PROSITE" id="PS50850">
    <property type="entry name" value="MFS"/>
    <property type="match status" value="1"/>
</dbReference>
<dbReference type="InterPro" id="IPR020846">
    <property type="entry name" value="MFS_dom"/>
</dbReference>
<dbReference type="SUPFAM" id="SSF103473">
    <property type="entry name" value="MFS general substrate transporter"/>
    <property type="match status" value="1"/>
</dbReference>
<evidence type="ECO:0000256" key="1">
    <source>
        <dbReference type="ARBA" id="ARBA00004141"/>
    </source>
</evidence>
<evidence type="ECO:0000256" key="4">
    <source>
        <dbReference type="ARBA" id="ARBA00022989"/>
    </source>
</evidence>
<gene>
    <name evidence="9" type="primary">LOC102808923</name>
</gene>
<name>A0ABM0MK25_SACKO</name>
<dbReference type="RefSeq" id="XP_006820366.1">
    <property type="nucleotide sequence ID" value="XM_006820303.1"/>
</dbReference>
<evidence type="ECO:0000259" key="7">
    <source>
        <dbReference type="PROSITE" id="PS50850"/>
    </source>
</evidence>
<keyword evidence="2" id="KW-0813">Transport</keyword>
<keyword evidence="4 6" id="KW-1133">Transmembrane helix</keyword>
<evidence type="ECO:0000313" key="9">
    <source>
        <dbReference type="RefSeq" id="XP_006820366.1"/>
    </source>
</evidence>
<dbReference type="InterPro" id="IPR036259">
    <property type="entry name" value="MFS_trans_sf"/>
</dbReference>
<dbReference type="PANTHER" id="PTHR23506:SF26">
    <property type="entry name" value="MFS-TYPE TRANSPORTER SLC18B1"/>
    <property type="match status" value="1"/>
</dbReference>
<evidence type="ECO:0000256" key="3">
    <source>
        <dbReference type="ARBA" id="ARBA00022692"/>
    </source>
</evidence>
<feature type="transmembrane region" description="Helical" evidence="6">
    <location>
        <begin position="211"/>
        <end position="239"/>
    </location>
</feature>
<proteinExistence type="predicted"/>
<feature type="transmembrane region" description="Helical" evidence="6">
    <location>
        <begin position="260"/>
        <end position="280"/>
    </location>
</feature>
<feature type="transmembrane region" description="Helical" evidence="6">
    <location>
        <begin position="300"/>
        <end position="320"/>
    </location>
</feature>
<dbReference type="PANTHER" id="PTHR23506">
    <property type="entry name" value="GH10249P"/>
    <property type="match status" value="1"/>
</dbReference>
<evidence type="ECO:0000313" key="8">
    <source>
        <dbReference type="Proteomes" id="UP000694865"/>
    </source>
</evidence>
<dbReference type="Pfam" id="PF07690">
    <property type="entry name" value="MFS_1"/>
    <property type="match status" value="1"/>
</dbReference>
<dbReference type="GeneID" id="102808923"/>
<dbReference type="Proteomes" id="UP000694865">
    <property type="component" value="Unplaced"/>
</dbReference>
<keyword evidence="5 6" id="KW-0472">Membrane</keyword>
<dbReference type="Gene3D" id="1.20.1250.20">
    <property type="entry name" value="MFS general substrate transporter like domains"/>
    <property type="match status" value="1"/>
</dbReference>
<keyword evidence="8" id="KW-1185">Reference proteome</keyword>
<feature type="domain" description="Major facilitator superfamily (MFS) profile" evidence="7">
    <location>
        <begin position="60"/>
        <end position="456"/>
    </location>
</feature>
<evidence type="ECO:0000256" key="5">
    <source>
        <dbReference type="ARBA" id="ARBA00023136"/>
    </source>
</evidence>
<feature type="transmembrane region" description="Helical" evidence="6">
    <location>
        <begin position="327"/>
        <end position="349"/>
    </location>
</feature>
<feature type="transmembrane region" description="Helical" evidence="6">
    <location>
        <begin position="399"/>
        <end position="423"/>
    </location>
</feature>
<protein>
    <submittedName>
        <fullName evidence="9">MFS-type transporter SLC18B1-like</fullName>
    </submittedName>
</protein>
<feature type="transmembrane region" description="Helical" evidence="6">
    <location>
        <begin position="125"/>
        <end position="144"/>
    </location>
</feature>
<accession>A0ABM0MK25</accession>